<dbReference type="SUPFAM" id="SSF52540">
    <property type="entry name" value="P-loop containing nucleoside triphosphate hydrolases"/>
    <property type="match status" value="1"/>
</dbReference>
<dbReference type="SUPFAM" id="SSF51161">
    <property type="entry name" value="Trimeric LpxA-like enzymes"/>
    <property type="match status" value="1"/>
</dbReference>
<keyword evidence="3" id="KW-0488">Methylation</keyword>
<keyword evidence="2" id="KW-1003">Cell membrane</keyword>
<dbReference type="PANTHER" id="PTHR46149:SF7">
    <property type="entry name" value="GTP-BINDING PROTEIN DI-RAS2"/>
    <property type="match status" value="1"/>
</dbReference>
<dbReference type="GO" id="GO:0005525">
    <property type="term" value="F:GTP binding"/>
    <property type="evidence" value="ECO:0007669"/>
    <property type="project" value="UniProtKB-KW"/>
</dbReference>
<gene>
    <name evidence="8" type="ORF">TCMB3V08_LOCUS1946</name>
</gene>
<dbReference type="GO" id="GO:0003924">
    <property type="term" value="F:GTPase activity"/>
    <property type="evidence" value="ECO:0007669"/>
    <property type="project" value="InterPro"/>
</dbReference>
<dbReference type="InterPro" id="IPR011004">
    <property type="entry name" value="Trimer_LpxA-like_sf"/>
</dbReference>
<dbReference type="InterPro" id="IPR052236">
    <property type="entry name" value="Small_GTPase_RasD"/>
</dbReference>
<dbReference type="Pfam" id="PF00071">
    <property type="entry name" value="Ras"/>
    <property type="match status" value="2"/>
</dbReference>
<evidence type="ECO:0000256" key="6">
    <source>
        <dbReference type="ARBA" id="ARBA00023288"/>
    </source>
</evidence>
<keyword evidence="6" id="KW-0449">Lipoprotein</keyword>
<keyword evidence="4" id="KW-0547">Nucleotide-binding</keyword>
<name>A0A7R9P3X2_TIMCA</name>
<dbReference type="SMART" id="SM00173">
    <property type="entry name" value="RAS"/>
    <property type="match status" value="1"/>
</dbReference>
<evidence type="ECO:0000256" key="7">
    <source>
        <dbReference type="SAM" id="MobiDB-lite"/>
    </source>
</evidence>
<sequence>MLSVSRYRETIEELHRGEYELQDGASLTLDILDTSGAFQFPAMRALSISTADAFILVYAVDDVETWEEVRRLRDQVMSLGPECHLARGVTWPGVSLGPGCHLARGVTWPGVSLGPGCPMARGVTWPGVSHGPECHLARGVPWPGVSLGPECHLARSVTWPGVSHDPECPMTRSVPWPGVSHGPECHLARGVTWPGVSLGPGFHPTEIRTSISPSSAVELNTTSALANYATEAGNIFIEKPPPVHPTEIRTLISPPSAVELNTTSGIANYATEADILDAWLLALQRMRTDLRWSVLGFDWLFRAEDLGQSRLNRDELNLNKMARADESEFLRLILEARGLRVPIVVVGNKEDLSEEGAGRAVPKEVAETTALFDWECGYVECSAKNNRRIVDVFKELLVQAKVRYNLSPAVRRRRQSLPNYVTGSGSAKSKHMLKRNSCTVA</sequence>
<dbReference type="GO" id="GO:0005886">
    <property type="term" value="C:plasma membrane"/>
    <property type="evidence" value="ECO:0007669"/>
    <property type="project" value="UniProtKB-SubCell"/>
</dbReference>
<keyword evidence="4" id="KW-0342">GTP-binding</keyword>
<keyword evidence="5" id="KW-0472">Membrane</keyword>
<evidence type="ECO:0000256" key="2">
    <source>
        <dbReference type="ARBA" id="ARBA00022475"/>
    </source>
</evidence>
<organism evidence="8">
    <name type="scientific">Timema californicum</name>
    <name type="common">California timema</name>
    <name type="synonym">Walking stick</name>
    <dbReference type="NCBI Taxonomy" id="61474"/>
    <lineage>
        <taxon>Eukaryota</taxon>
        <taxon>Metazoa</taxon>
        <taxon>Ecdysozoa</taxon>
        <taxon>Arthropoda</taxon>
        <taxon>Hexapoda</taxon>
        <taxon>Insecta</taxon>
        <taxon>Pterygota</taxon>
        <taxon>Neoptera</taxon>
        <taxon>Polyneoptera</taxon>
        <taxon>Phasmatodea</taxon>
        <taxon>Timematodea</taxon>
        <taxon>Timematoidea</taxon>
        <taxon>Timematidae</taxon>
        <taxon>Timema</taxon>
    </lineage>
</organism>
<dbReference type="PROSITE" id="PS51421">
    <property type="entry name" value="RAS"/>
    <property type="match status" value="1"/>
</dbReference>
<evidence type="ECO:0000256" key="3">
    <source>
        <dbReference type="ARBA" id="ARBA00022481"/>
    </source>
</evidence>
<dbReference type="Gene3D" id="3.40.50.300">
    <property type="entry name" value="P-loop containing nucleotide triphosphate hydrolases"/>
    <property type="match status" value="2"/>
</dbReference>
<dbReference type="InterPro" id="IPR001806">
    <property type="entry name" value="Small_GTPase"/>
</dbReference>
<protein>
    <submittedName>
        <fullName evidence="8">(California timema) hypothetical protein</fullName>
    </submittedName>
</protein>
<dbReference type="InterPro" id="IPR027417">
    <property type="entry name" value="P-loop_NTPase"/>
</dbReference>
<evidence type="ECO:0000256" key="1">
    <source>
        <dbReference type="ARBA" id="ARBA00004193"/>
    </source>
</evidence>
<dbReference type="PANTHER" id="PTHR46149">
    <property type="entry name" value="MIP08469P"/>
    <property type="match status" value="1"/>
</dbReference>
<evidence type="ECO:0000256" key="4">
    <source>
        <dbReference type="ARBA" id="ARBA00023134"/>
    </source>
</evidence>
<evidence type="ECO:0000313" key="8">
    <source>
        <dbReference type="EMBL" id="CAD7569202.1"/>
    </source>
</evidence>
<comment type="subcellular location">
    <subcellularLocation>
        <location evidence="1">Cell membrane</location>
        <topology evidence="1">Lipid-anchor</topology>
    </subcellularLocation>
</comment>
<dbReference type="EMBL" id="OE179583">
    <property type="protein sequence ID" value="CAD7569202.1"/>
    <property type="molecule type" value="Genomic_DNA"/>
</dbReference>
<accession>A0A7R9P3X2</accession>
<reference evidence="8" key="1">
    <citation type="submission" date="2020-11" db="EMBL/GenBank/DDBJ databases">
        <authorList>
            <person name="Tran Van P."/>
        </authorList>
    </citation>
    <scope>NUCLEOTIDE SEQUENCE</scope>
</reference>
<feature type="region of interest" description="Disordered" evidence="7">
    <location>
        <begin position="420"/>
        <end position="441"/>
    </location>
</feature>
<dbReference type="AlphaFoldDB" id="A0A7R9P3X2"/>
<evidence type="ECO:0000256" key="5">
    <source>
        <dbReference type="ARBA" id="ARBA00023136"/>
    </source>
</evidence>
<proteinExistence type="predicted"/>